<dbReference type="AlphaFoldDB" id="A0A3Q0JBU5"/>
<dbReference type="Proteomes" id="UP000079169">
    <property type="component" value="Unplaced"/>
</dbReference>
<name>A0A3Q0JBU5_DIACI</name>
<evidence type="ECO:0000313" key="2">
    <source>
        <dbReference type="RefSeq" id="XP_026684195.1"/>
    </source>
</evidence>
<organism evidence="1 2">
    <name type="scientific">Diaphorina citri</name>
    <name type="common">Asian citrus psyllid</name>
    <dbReference type="NCBI Taxonomy" id="121845"/>
    <lineage>
        <taxon>Eukaryota</taxon>
        <taxon>Metazoa</taxon>
        <taxon>Ecdysozoa</taxon>
        <taxon>Arthropoda</taxon>
        <taxon>Hexapoda</taxon>
        <taxon>Insecta</taxon>
        <taxon>Pterygota</taxon>
        <taxon>Neoptera</taxon>
        <taxon>Paraneoptera</taxon>
        <taxon>Hemiptera</taxon>
        <taxon>Sternorrhyncha</taxon>
        <taxon>Psylloidea</taxon>
        <taxon>Psyllidae</taxon>
        <taxon>Diaphorininae</taxon>
        <taxon>Diaphorina</taxon>
    </lineage>
</organism>
<dbReference type="Gene3D" id="3.40.630.30">
    <property type="match status" value="1"/>
</dbReference>
<gene>
    <name evidence="2" type="primary">LOC103515809</name>
</gene>
<accession>A0A3Q0JBU5</accession>
<keyword evidence="1" id="KW-1185">Reference proteome</keyword>
<dbReference type="GeneID" id="103515809"/>
<proteinExistence type="predicted"/>
<dbReference type="KEGG" id="dci:103515809"/>
<reference evidence="2" key="1">
    <citation type="submission" date="2025-08" db="UniProtKB">
        <authorList>
            <consortium name="RefSeq"/>
        </authorList>
    </citation>
    <scope>IDENTIFICATION</scope>
</reference>
<protein>
    <submittedName>
        <fullName evidence="2">Uncharacterized protein LOC103515809</fullName>
    </submittedName>
</protein>
<sequence length="69" mass="7914">MLNYSIVRLSPSDKDRVIAFLVKFFFHDEPLNIAVGLMQDGQRCIELEDYCTTPLAQGKTNLPRRPFPS</sequence>
<dbReference type="RefSeq" id="XP_026684195.1">
    <property type="nucleotide sequence ID" value="XM_026828394.1"/>
</dbReference>
<evidence type="ECO:0000313" key="1">
    <source>
        <dbReference type="Proteomes" id="UP000079169"/>
    </source>
</evidence>
<dbReference type="PaxDb" id="121845-A0A3Q0JBU5"/>